<dbReference type="InterPro" id="IPR023302">
    <property type="entry name" value="Pept_S9A_N"/>
</dbReference>
<reference evidence="7" key="2">
    <citation type="submission" date="2021-09" db="EMBL/GenBank/DDBJ databases">
        <authorList>
            <person name="Gilroy R."/>
        </authorList>
    </citation>
    <scope>NUCLEOTIDE SEQUENCE</scope>
    <source>
        <strain evidence="7">1647</strain>
    </source>
</reference>
<sequence>MTDHLVPAAPHPPLHAAETLLAPRPEPRPVQRILFGDAAEPPFRWLRSIRTAEVRQHLAAENAHTDRATSALAALRARLAETLADEVPQELSVPVLLDGWWYIDRTHPLDGVTFSRVRDCEAVRGPAGVPVPVPGQLLPGESVLVEDCRRVLGIALSPDHRLLARAEAAAGGCRLVVTDAETGVVVDDTVHGAGPDAVFSADSTALLHTRLDDLGRRAEVRRHVLGSDPSTDPVLLEEPDHWSELTLSRSRDGSALMIRSTSPVAAEVWTLDLAAPAATPVQVTDRLPGSSTVVEHAGDRLLLLHADPVTHRCVLAEAPLGPGTLPEGATPLLHAQEGESFESVEAFAGFVALQLRVGALPAVRMIPRRADGSLDVGAVREIVTGGPLDAVRLEHTPDWEQRSIRCRVDSFLTPPTMIGASLDGGDPFVLQRVEVPGLDASRYVEKRLWATSPDRTRVPISLIARADVVADGTAPVLLHGHGVFGQCLDPLLQPEVLALADRGVVVAVAHVRGGGELGPQWHHDGRRQRRMHSVDDLVACADHLVASGWAAPDRIGAVATGAGAMVVGAAANRAPELFRAVLAETPLVDPLETLLAPEVMLTLEEWTEFGDPAEDETAYRTLRACSPAENIRETEYPAVYAFTALEGTDIPPACAAIWVARLRERVTSDPAERPVLLRVADSLEGGEDLRVEGVAWLLDQLGAADLEG</sequence>
<dbReference type="InterPro" id="IPR001375">
    <property type="entry name" value="Peptidase_S9_cat"/>
</dbReference>
<dbReference type="Pfam" id="PF00326">
    <property type="entry name" value="Peptidase_S9"/>
    <property type="match status" value="1"/>
</dbReference>
<dbReference type="EMBL" id="DYWO01000406">
    <property type="protein sequence ID" value="HJF50793.1"/>
    <property type="molecule type" value="Genomic_DNA"/>
</dbReference>
<dbReference type="SUPFAM" id="SSF53474">
    <property type="entry name" value="alpha/beta-Hydrolases"/>
    <property type="match status" value="1"/>
</dbReference>
<feature type="domain" description="Peptidase S9 prolyl oligopeptidase catalytic" evidence="5">
    <location>
        <begin position="497"/>
        <end position="665"/>
    </location>
</feature>
<dbReference type="GO" id="GO:0004252">
    <property type="term" value="F:serine-type endopeptidase activity"/>
    <property type="evidence" value="ECO:0007669"/>
    <property type="project" value="InterPro"/>
</dbReference>
<dbReference type="Pfam" id="PF02897">
    <property type="entry name" value="Peptidase_S9_N"/>
    <property type="match status" value="1"/>
</dbReference>
<dbReference type="Gene3D" id="2.130.10.120">
    <property type="entry name" value="Prolyl oligopeptidase, N-terminal domain"/>
    <property type="match status" value="1"/>
</dbReference>
<dbReference type="Proteomes" id="UP000775129">
    <property type="component" value="Unassembled WGS sequence"/>
</dbReference>
<dbReference type="SUPFAM" id="SSF50993">
    <property type="entry name" value="Peptidase/esterase 'gauge' domain"/>
    <property type="match status" value="1"/>
</dbReference>
<evidence type="ECO:0000256" key="1">
    <source>
        <dbReference type="ARBA" id="ARBA00005228"/>
    </source>
</evidence>
<dbReference type="InterPro" id="IPR002470">
    <property type="entry name" value="Peptidase_S9A"/>
</dbReference>
<reference evidence="7" key="1">
    <citation type="journal article" date="2021" name="PeerJ">
        <title>Extensive microbial diversity within the chicken gut microbiome revealed by metagenomics and culture.</title>
        <authorList>
            <person name="Gilroy R."/>
            <person name="Ravi A."/>
            <person name="Getino M."/>
            <person name="Pursley I."/>
            <person name="Horton D.L."/>
            <person name="Alikhan N.F."/>
            <person name="Baker D."/>
            <person name="Gharbi K."/>
            <person name="Hall N."/>
            <person name="Watson M."/>
            <person name="Adriaenssens E.M."/>
            <person name="Foster-Nyarko E."/>
            <person name="Jarju S."/>
            <person name="Secka A."/>
            <person name="Antonio M."/>
            <person name="Oren A."/>
            <person name="Chaudhuri R.R."/>
            <person name="La Ragione R."/>
            <person name="Hildebrand F."/>
            <person name="Pallen M.J."/>
        </authorList>
    </citation>
    <scope>NUCLEOTIDE SEQUENCE</scope>
    <source>
        <strain evidence="7">1647</strain>
    </source>
</reference>
<keyword evidence="3" id="KW-0378">Hydrolase</keyword>
<comment type="similarity">
    <text evidence="1">Belongs to the peptidase S9A family.</text>
</comment>
<dbReference type="PRINTS" id="PR00862">
    <property type="entry name" value="PROLIGOPTASE"/>
</dbReference>
<organism evidence="7 8">
    <name type="scientific">Brachybacterium paraconglomeratum</name>
    <dbReference type="NCBI Taxonomy" id="173362"/>
    <lineage>
        <taxon>Bacteria</taxon>
        <taxon>Bacillati</taxon>
        <taxon>Actinomycetota</taxon>
        <taxon>Actinomycetes</taxon>
        <taxon>Micrococcales</taxon>
        <taxon>Dermabacteraceae</taxon>
        <taxon>Brachybacterium</taxon>
    </lineage>
</organism>
<comment type="caution">
    <text evidence="7">The sequence shown here is derived from an EMBL/GenBank/DDBJ whole genome shotgun (WGS) entry which is preliminary data.</text>
</comment>
<dbReference type="PANTHER" id="PTHR11757:SF19">
    <property type="entry name" value="PROLYL ENDOPEPTIDASE-LIKE"/>
    <property type="match status" value="1"/>
</dbReference>
<evidence type="ECO:0000313" key="8">
    <source>
        <dbReference type="Proteomes" id="UP000775129"/>
    </source>
</evidence>
<evidence type="ECO:0000259" key="6">
    <source>
        <dbReference type="Pfam" id="PF02897"/>
    </source>
</evidence>
<proteinExistence type="inferred from homology"/>
<accession>A0A921GRA9</accession>
<name>A0A921GRA9_9MICO</name>
<gene>
    <name evidence="7" type="ORF">K8W24_13555</name>
</gene>
<evidence type="ECO:0000259" key="5">
    <source>
        <dbReference type="Pfam" id="PF00326"/>
    </source>
</evidence>
<protein>
    <submittedName>
        <fullName evidence="7">Prolyl oligopeptidase family serine peptidase</fullName>
    </submittedName>
</protein>
<feature type="domain" description="Peptidase S9A N-terminal" evidence="6">
    <location>
        <begin position="31"/>
        <end position="427"/>
    </location>
</feature>
<evidence type="ECO:0000256" key="2">
    <source>
        <dbReference type="ARBA" id="ARBA00022670"/>
    </source>
</evidence>
<keyword evidence="2" id="KW-0645">Protease</keyword>
<keyword evidence="4" id="KW-0720">Serine protease</keyword>
<dbReference type="Gene3D" id="3.40.50.1820">
    <property type="entry name" value="alpha/beta hydrolase"/>
    <property type="match status" value="1"/>
</dbReference>
<evidence type="ECO:0000256" key="3">
    <source>
        <dbReference type="ARBA" id="ARBA00022801"/>
    </source>
</evidence>
<evidence type="ECO:0000256" key="4">
    <source>
        <dbReference type="ARBA" id="ARBA00022825"/>
    </source>
</evidence>
<dbReference type="InterPro" id="IPR051543">
    <property type="entry name" value="Serine_Peptidase_S9A"/>
</dbReference>
<dbReference type="GO" id="GO:0006508">
    <property type="term" value="P:proteolysis"/>
    <property type="evidence" value="ECO:0007669"/>
    <property type="project" value="UniProtKB-KW"/>
</dbReference>
<dbReference type="PANTHER" id="PTHR11757">
    <property type="entry name" value="PROTEASE FAMILY S9A OLIGOPEPTIDASE"/>
    <property type="match status" value="1"/>
</dbReference>
<dbReference type="AlphaFoldDB" id="A0A921GRA9"/>
<evidence type="ECO:0000313" key="7">
    <source>
        <dbReference type="EMBL" id="HJF50793.1"/>
    </source>
</evidence>
<dbReference type="InterPro" id="IPR029058">
    <property type="entry name" value="AB_hydrolase_fold"/>
</dbReference>